<dbReference type="InterPro" id="IPR003439">
    <property type="entry name" value="ABC_transporter-like_ATP-bd"/>
</dbReference>
<keyword evidence="2" id="KW-0813">Transport</keyword>
<reference evidence="6" key="1">
    <citation type="submission" date="2022-12" db="EMBL/GenBank/DDBJ databases">
        <title>Peptostreptococcus.</title>
        <authorList>
            <person name="Lee S.H."/>
        </authorList>
    </citation>
    <scope>NUCLEOTIDE SEQUENCE</scope>
    <source>
        <strain evidence="6">CBA3647</strain>
    </source>
</reference>
<comment type="similarity">
    <text evidence="1">Belongs to the ABC transporter superfamily.</text>
</comment>
<dbReference type="PANTHER" id="PTHR42734:SF17">
    <property type="entry name" value="METAL TRANSPORT SYSTEM ATP-BINDING PROTEIN TM_0124-RELATED"/>
    <property type="match status" value="1"/>
</dbReference>
<dbReference type="Gene3D" id="3.40.50.300">
    <property type="entry name" value="P-loop containing nucleotide triphosphate hydrolases"/>
    <property type="match status" value="1"/>
</dbReference>
<organism evidence="6 7">
    <name type="scientific">Peptostreptococcus equinus</name>
    <dbReference type="NCBI Taxonomy" id="3003601"/>
    <lineage>
        <taxon>Bacteria</taxon>
        <taxon>Bacillati</taxon>
        <taxon>Bacillota</taxon>
        <taxon>Clostridia</taxon>
        <taxon>Peptostreptococcales</taxon>
        <taxon>Peptostreptococcaceae</taxon>
        <taxon>Peptostreptococcus</taxon>
    </lineage>
</organism>
<accession>A0ABY7JQA3</accession>
<evidence type="ECO:0000256" key="1">
    <source>
        <dbReference type="ARBA" id="ARBA00005417"/>
    </source>
</evidence>
<dbReference type="GO" id="GO:0005524">
    <property type="term" value="F:ATP binding"/>
    <property type="evidence" value="ECO:0007669"/>
    <property type="project" value="UniProtKB-KW"/>
</dbReference>
<name>A0ABY7JQA3_9FIRM</name>
<gene>
    <name evidence="6" type="ORF">O0R46_03590</name>
</gene>
<dbReference type="PROSITE" id="PS50893">
    <property type="entry name" value="ABC_TRANSPORTER_2"/>
    <property type="match status" value="1"/>
</dbReference>
<evidence type="ECO:0000256" key="3">
    <source>
        <dbReference type="ARBA" id="ARBA00022741"/>
    </source>
</evidence>
<evidence type="ECO:0000256" key="4">
    <source>
        <dbReference type="ARBA" id="ARBA00022840"/>
    </source>
</evidence>
<evidence type="ECO:0000259" key="5">
    <source>
        <dbReference type="PROSITE" id="PS50893"/>
    </source>
</evidence>
<feature type="domain" description="ABC transporter" evidence="5">
    <location>
        <begin position="4"/>
        <end position="225"/>
    </location>
</feature>
<keyword evidence="7" id="KW-1185">Reference proteome</keyword>
<dbReference type="SMART" id="SM00382">
    <property type="entry name" value="AAA"/>
    <property type="match status" value="1"/>
</dbReference>
<dbReference type="Pfam" id="PF00005">
    <property type="entry name" value="ABC_tran"/>
    <property type="match status" value="1"/>
</dbReference>
<protein>
    <submittedName>
        <fullName evidence="6">Metal ABC transporter ATP-binding protein</fullName>
    </submittedName>
</protein>
<dbReference type="RefSeq" id="WP_269312210.1">
    <property type="nucleotide sequence ID" value="NZ_CP114052.1"/>
</dbReference>
<dbReference type="Proteomes" id="UP001164187">
    <property type="component" value="Chromosome"/>
</dbReference>
<evidence type="ECO:0000313" key="6">
    <source>
        <dbReference type="EMBL" id="WAW15537.1"/>
    </source>
</evidence>
<dbReference type="SUPFAM" id="SSF52540">
    <property type="entry name" value="P-loop containing nucleoside triphosphate hydrolases"/>
    <property type="match status" value="1"/>
</dbReference>
<dbReference type="PANTHER" id="PTHR42734">
    <property type="entry name" value="METAL TRANSPORT SYSTEM ATP-BINDING PROTEIN TM_0124-RELATED"/>
    <property type="match status" value="1"/>
</dbReference>
<evidence type="ECO:0000313" key="7">
    <source>
        <dbReference type="Proteomes" id="UP001164187"/>
    </source>
</evidence>
<dbReference type="InterPro" id="IPR027417">
    <property type="entry name" value="P-loop_NTPase"/>
</dbReference>
<keyword evidence="3" id="KW-0547">Nucleotide-binding</keyword>
<dbReference type="EMBL" id="CP114052">
    <property type="protein sequence ID" value="WAW15537.1"/>
    <property type="molecule type" value="Genomic_DNA"/>
</dbReference>
<evidence type="ECO:0000256" key="2">
    <source>
        <dbReference type="ARBA" id="ARBA00022448"/>
    </source>
</evidence>
<sequence length="225" mass="25497">MNQIEVVDLTFGYTYEKIIDNLNFSLRKGKIATIVGENGSGKSTLLKLILGELKAESGKIIFENINIQDLATYEDIAYVPQLQNFNQISFPITVLEIVVLNLYRDFGFIKIASKSHKNKAIEVLKKLGLEKYIHTPYNELSGGLKQRTMIARALMQDPKLLILDEPTSGVDQKSKIEFLKLIEQINEKNNTTILIVSHELTLLKEHLRIDNCYKMEGGKLIDATI</sequence>
<dbReference type="InterPro" id="IPR050153">
    <property type="entry name" value="Metal_Ion_Import_ABC"/>
</dbReference>
<proteinExistence type="inferred from homology"/>
<dbReference type="InterPro" id="IPR003593">
    <property type="entry name" value="AAA+_ATPase"/>
</dbReference>
<keyword evidence="4 6" id="KW-0067">ATP-binding</keyword>